<dbReference type="AlphaFoldDB" id="A0AAW6HVS2"/>
<dbReference type="RefSeq" id="WP_375732212.1">
    <property type="nucleotide sequence ID" value="NZ_CP136967.1"/>
</dbReference>
<organism evidence="2 3">
    <name type="scientific">Xylella fastidiosa subsp. multiplex</name>
    <dbReference type="NCBI Taxonomy" id="644357"/>
    <lineage>
        <taxon>Bacteria</taxon>
        <taxon>Pseudomonadati</taxon>
        <taxon>Pseudomonadota</taxon>
        <taxon>Gammaproteobacteria</taxon>
        <taxon>Lysobacterales</taxon>
        <taxon>Lysobacteraceae</taxon>
        <taxon>Xylella</taxon>
    </lineage>
</organism>
<proteinExistence type="predicted"/>
<dbReference type="EMBL" id="JAJKGN010000001">
    <property type="protein sequence ID" value="MDC6408093.1"/>
    <property type="molecule type" value="Genomic_DNA"/>
</dbReference>
<evidence type="ECO:0000313" key="3">
    <source>
        <dbReference type="Proteomes" id="UP001220702"/>
    </source>
</evidence>
<feature type="compositionally biased region" description="Low complexity" evidence="1">
    <location>
        <begin position="99"/>
        <end position="108"/>
    </location>
</feature>
<evidence type="ECO:0008006" key="4">
    <source>
        <dbReference type="Google" id="ProtNLM"/>
    </source>
</evidence>
<accession>A0AAW6HVS2</accession>
<sequence length="137" mass="14546">MGVTPCYRLIANDNDITALITERMASLQLSDESGSHADTLEVVLADHLPNAPLKLPPMGAELELALGYDGQLRPMGVFVCSEITLSGWPATMTLRAHAAPGKAPPKAKVTCKPKKPAPGPPEPHSAPCYPQWLPNTA</sequence>
<comment type="caution">
    <text evidence="2">The sequence shown here is derived from an EMBL/GenBank/DDBJ whole genome shotgun (WGS) entry which is preliminary data.</text>
</comment>
<feature type="region of interest" description="Disordered" evidence="1">
    <location>
        <begin position="99"/>
        <end position="137"/>
    </location>
</feature>
<reference evidence="2" key="2">
    <citation type="journal article" date="2023" name="Commun. Biol.">
        <title>Suspicions of two bridgehead invasions of Xylella fastidiosa subsp. multiplex in France.</title>
        <authorList>
            <person name="Dupas E."/>
            <person name="Durand K."/>
            <person name="Rieux A."/>
            <person name="Briand M."/>
            <person name="Pruvost O."/>
            <person name="Cunty A."/>
            <person name="Denance N."/>
            <person name="Donnadieu C."/>
            <person name="Legendre B."/>
            <person name="Lopez-Roques C."/>
            <person name="Cesbron S."/>
            <person name="Ravigne V."/>
            <person name="Jacques M.A."/>
        </authorList>
    </citation>
    <scope>NUCLEOTIDE SEQUENCE</scope>
    <source>
        <strain evidence="2">CFBP8070</strain>
    </source>
</reference>
<gene>
    <name evidence="2" type="ORF">LOK82_05385</name>
</gene>
<name>A0AAW6HVS2_XYLFS</name>
<evidence type="ECO:0000313" key="2">
    <source>
        <dbReference type="EMBL" id="MDC6408093.1"/>
    </source>
</evidence>
<protein>
    <recommendedName>
        <fullName evidence="4">Phage-related protein</fullName>
    </recommendedName>
</protein>
<reference evidence="2" key="1">
    <citation type="submission" date="2021-11" db="EMBL/GenBank/DDBJ databases">
        <authorList>
            <person name="Denance N."/>
            <person name="Briand M."/>
            <person name="Dupas E."/>
            <person name="Durand K."/>
            <person name="Legendre B."/>
            <person name="Cunty A."/>
            <person name="Donnadieu C."/>
            <person name="Lopez Roques C."/>
            <person name="Cesbron S."/>
            <person name="Jacques M.A."/>
        </authorList>
    </citation>
    <scope>NUCLEOTIDE SEQUENCE</scope>
    <source>
        <strain evidence="2">CFBP8070</strain>
    </source>
</reference>
<dbReference type="Proteomes" id="UP001220702">
    <property type="component" value="Unassembled WGS sequence"/>
</dbReference>
<evidence type="ECO:0000256" key="1">
    <source>
        <dbReference type="SAM" id="MobiDB-lite"/>
    </source>
</evidence>